<evidence type="ECO:0008006" key="5">
    <source>
        <dbReference type="Google" id="ProtNLM"/>
    </source>
</evidence>
<reference evidence="3" key="1">
    <citation type="submission" date="2023-01" db="EMBL/GenBank/DDBJ databases">
        <title>Oxazolidinone resistance genes in florfenicol resistant enterococci from beef cattle and veal calves at slaughter.</title>
        <authorList>
            <person name="Biggel M."/>
        </authorList>
    </citation>
    <scope>NUCLEOTIDE SEQUENCE</scope>
    <source>
        <strain evidence="3">K204-1</strain>
    </source>
</reference>
<dbReference type="Proteomes" id="UP001179600">
    <property type="component" value="Chromosome"/>
</dbReference>
<organism evidence="3 4">
    <name type="scientific">Vagococcus lutrae</name>
    <dbReference type="NCBI Taxonomy" id="81947"/>
    <lineage>
        <taxon>Bacteria</taxon>
        <taxon>Bacillati</taxon>
        <taxon>Bacillota</taxon>
        <taxon>Bacilli</taxon>
        <taxon>Lactobacillales</taxon>
        <taxon>Enterococcaceae</taxon>
        <taxon>Vagococcus</taxon>
    </lineage>
</organism>
<dbReference type="AlphaFoldDB" id="A0AAE9XK30"/>
<keyword evidence="2" id="KW-0472">Membrane</keyword>
<feature type="transmembrane region" description="Helical" evidence="2">
    <location>
        <begin position="387"/>
        <end position="411"/>
    </location>
</feature>
<keyword evidence="2" id="KW-0812">Transmembrane</keyword>
<dbReference type="EMBL" id="CP116507">
    <property type="protein sequence ID" value="WCG23580.1"/>
    <property type="molecule type" value="Genomic_DNA"/>
</dbReference>
<feature type="transmembrane region" description="Helical" evidence="2">
    <location>
        <begin position="35"/>
        <end position="61"/>
    </location>
</feature>
<feature type="transmembrane region" description="Helical" evidence="2">
    <location>
        <begin position="354"/>
        <end position="372"/>
    </location>
</feature>
<feature type="transmembrane region" description="Helical" evidence="2">
    <location>
        <begin position="73"/>
        <end position="99"/>
    </location>
</feature>
<protein>
    <recommendedName>
        <fullName evidence="5">Transporter gate domain protein</fullName>
    </recommendedName>
</protein>
<gene>
    <name evidence="3" type="ORF">PML95_04975</name>
</gene>
<feature type="region of interest" description="Disordered" evidence="1">
    <location>
        <begin position="1"/>
        <end position="21"/>
    </location>
</feature>
<evidence type="ECO:0000313" key="3">
    <source>
        <dbReference type="EMBL" id="WCG23580.1"/>
    </source>
</evidence>
<evidence type="ECO:0000256" key="1">
    <source>
        <dbReference type="SAM" id="MobiDB-lite"/>
    </source>
</evidence>
<name>A0AAE9XK30_9ENTE</name>
<feature type="transmembrane region" description="Helical" evidence="2">
    <location>
        <begin position="153"/>
        <end position="174"/>
    </location>
</feature>
<feature type="transmembrane region" description="Helical" evidence="2">
    <location>
        <begin position="256"/>
        <end position="275"/>
    </location>
</feature>
<evidence type="ECO:0000256" key="2">
    <source>
        <dbReference type="SAM" id="Phobius"/>
    </source>
</evidence>
<sequence length="412" mass="43825">MEITKKSSSLSCPSKKSASLNDDPTIRKEISKGTFLCLGFVILLAVYFGSKMGVGVMFSVIMKTAHDLLLNTAFYIMGVAVIAGALSSVFSEFGVTALINKLISPIMRPIFKLPGAAALGAVTEYFSDNPAIVPIAQDPAYAKYFKKFEWATMVNFGTTFGMGIIMTGGIMGIASGKYATSVLIGTICAIIGGVFSVRILMRFTKKLFGTEEEVTQEYLSSEIADVKPGYRKTREGTPFQRGLNATFDGGKAGVQLGLSIIPGILIFCTFVMMLTNGPSIVDGKEVYLGVAYEGVGLLPWIGEKLSFLLVPLFGFDNPEVLSLPLTSLGAAGASIAGAKTLADAGLLTSHDMTVYFAIGYCWAGFLSTHASISDSLGMREITTKAMLSHLIGGVIAGVIANYLHTFIFTVLI</sequence>
<keyword evidence="2" id="KW-1133">Transmembrane helix</keyword>
<proteinExistence type="predicted"/>
<feature type="transmembrane region" description="Helical" evidence="2">
    <location>
        <begin position="180"/>
        <end position="201"/>
    </location>
</feature>
<evidence type="ECO:0000313" key="4">
    <source>
        <dbReference type="Proteomes" id="UP001179600"/>
    </source>
</evidence>
<dbReference type="RefSeq" id="WP_248856711.1">
    <property type="nucleotide sequence ID" value="NZ_CP097051.1"/>
</dbReference>
<feature type="compositionally biased region" description="Low complexity" evidence="1">
    <location>
        <begin position="1"/>
        <end position="19"/>
    </location>
</feature>
<accession>A0AAE9XK30</accession>